<proteinExistence type="predicted"/>
<dbReference type="AlphaFoldDB" id="A0A6A5QM50"/>
<keyword evidence="3" id="KW-1185">Reference proteome</keyword>
<dbReference type="Proteomes" id="UP000800096">
    <property type="component" value="Unassembled WGS sequence"/>
</dbReference>
<name>A0A6A5QM50_AMPQU</name>
<gene>
    <name evidence="2" type="ORF">BDU57DRAFT_235140</name>
</gene>
<dbReference type="EMBL" id="ML979135">
    <property type="protein sequence ID" value="KAF1916529.1"/>
    <property type="molecule type" value="Genomic_DNA"/>
</dbReference>
<evidence type="ECO:0000313" key="3">
    <source>
        <dbReference type="Proteomes" id="UP000800096"/>
    </source>
</evidence>
<accession>A0A6A5QM50</accession>
<feature type="region of interest" description="Disordered" evidence="1">
    <location>
        <begin position="96"/>
        <end position="116"/>
    </location>
</feature>
<organism evidence="2 3">
    <name type="scientific">Ampelomyces quisqualis</name>
    <name type="common">Powdery mildew agent</name>
    <dbReference type="NCBI Taxonomy" id="50730"/>
    <lineage>
        <taxon>Eukaryota</taxon>
        <taxon>Fungi</taxon>
        <taxon>Dikarya</taxon>
        <taxon>Ascomycota</taxon>
        <taxon>Pezizomycotina</taxon>
        <taxon>Dothideomycetes</taxon>
        <taxon>Pleosporomycetidae</taxon>
        <taxon>Pleosporales</taxon>
        <taxon>Pleosporineae</taxon>
        <taxon>Phaeosphaeriaceae</taxon>
        <taxon>Ampelomyces</taxon>
    </lineage>
</organism>
<evidence type="ECO:0000256" key="1">
    <source>
        <dbReference type="SAM" id="MobiDB-lite"/>
    </source>
</evidence>
<evidence type="ECO:0000313" key="2">
    <source>
        <dbReference type="EMBL" id="KAF1916529.1"/>
    </source>
</evidence>
<sequence length="213" mass="22877">MPQVRAAQARPVGLVETRLGGTHLLARAVDNHITIGSEVTAVTADADYSQLQNPQVRGTPPELTATRARRLVDAVPCIMLATLAECQLALSHNVPCSRSTTKTSKAEVEAQSQSSKSKSQRWLSEVLSGMEIVKIGPGCCSRTACRNPILERSSTRHAKPFAGPKHHVFDGGCCPDPCALLLLPRWALCVVFPRVLGGKNWARFGATTSQSRG</sequence>
<protein>
    <submittedName>
        <fullName evidence="2">Uncharacterized protein</fullName>
    </submittedName>
</protein>
<reference evidence="2" key="1">
    <citation type="journal article" date="2020" name="Stud. Mycol.">
        <title>101 Dothideomycetes genomes: a test case for predicting lifestyles and emergence of pathogens.</title>
        <authorList>
            <person name="Haridas S."/>
            <person name="Albert R."/>
            <person name="Binder M."/>
            <person name="Bloem J."/>
            <person name="Labutti K."/>
            <person name="Salamov A."/>
            <person name="Andreopoulos B."/>
            <person name="Baker S."/>
            <person name="Barry K."/>
            <person name="Bills G."/>
            <person name="Bluhm B."/>
            <person name="Cannon C."/>
            <person name="Castanera R."/>
            <person name="Culley D."/>
            <person name="Daum C."/>
            <person name="Ezra D."/>
            <person name="Gonzalez J."/>
            <person name="Henrissat B."/>
            <person name="Kuo A."/>
            <person name="Liang C."/>
            <person name="Lipzen A."/>
            <person name="Lutzoni F."/>
            <person name="Magnuson J."/>
            <person name="Mondo S."/>
            <person name="Nolan M."/>
            <person name="Ohm R."/>
            <person name="Pangilinan J."/>
            <person name="Park H.-J."/>
            <person name="Ramirez L."/>
            <person name="Alfaro M."/>
            <person name="Sun H."/>
            <person name="Tritt A."/>
            <person name="Yoshinaga Y."/>
            <person name="Zwiers L.-H."/>
            <person name="Turgeon B."/>
            <person name="Goodwin S."/>
            <person name="Spatafora J."/>
            <person name="Crous P."/>
            <person name="Grigoriev I."/>
        </authorList>
    </citation>
    <scope>NUCLEOTIDE SEQUENCE</scope>
    <source>
        <strain evidence="2">HMLAC05119</strain>
    </source>
</reference>